<dbReference type="AlphaFoldDB" id="R4KIH3"/>
<proteinExistence type="predicted"/>
<dbReference type="SUPFAM" id="SSF51735">
    <property type="entry name" value="NAD(P)-binding Rossmann-fold domains"/>
    <property type="match status" value="1"/>
</dbReference>
<dbReference type="Pfam" id="PF22725">
    <property type="entry name" value="GFO_IDH_MocA_C3"/>
    <property type="match status" value="1"/>
</dbReference>
<organism evidence="3 4">
    <name type="scientific">Clostridium pasteurianum BC1</name>
    <dbReference type="NCBI Taxonomy" id="86416"/>
    <lineage>
        <taxon>Bacteria</taxon>
        <taxon>Bacillati</taxon>
        <taxon>Bacillota</taxon>
        <taxon>Clostridia</taxon>
        <taxon>Eubacteriales</taxon>
        <taxon>Clostridiaceae</taxon>
        <taxon>Clostridium</taxon>
    </lineage>
</organism>
<evidence type="ECO:0000259" key="2">
    <source>
        <dbReference type="Pfam" id="PF22725"/>
    </source>
</evidence>
<dbReference type="eggNOG" id="COG0673">
    <property type="taxonomic scope" value="Bacteria"/>
</dbReference>
<dbReference type="Pfam" id="PF01408">
    <property type="entry name" value="GFO_IDH_MocA"/>
    <property type="match status" value="1"/>
</dbReference>
<protein>
    <submittedName>
        <fullName evidence="3">Putative dehydrogenase</fullName>
    </submittedName>
</protein>
<dbReference type="InterPro" id="IPR000683">
    <property type="entry name" value="Gfo/Idh/MocA-like_OxRdtase_N"/>
</dbReference>
<dbReference type="Gene3D" id="3.30.360.10">
    <property type="entry name" value="Dihydrodipicolinate Reductase, domain 2"/>
    <property type="match status" value="1"/>
</dbReference>
<dbReference type="InterPro" id="IPR055170">
    <property type="entry name" value="GFO_IDH_MocA-like_dom"/>
</dbReference>
<feature type="domain" description="GFO/IDH/MocA-like oxidoreductase" evidence="2">
    <location>
        <begin position="147"/>
        <end position="270"/>
    </location>
</feature>
<dbReference type="GO" id="GO:0000166">
    <property type="term" value="F:nucleotide binding"/>
    <property type="evidence" value="ECO:0007669"/>
    <property type="project" value="InterPro"/>
</dbReference>
<dbReference type="SUPFAM" id="SSF55347">
    <property type="entry name" value="Glyceraldehyde-3-phosphate dehydrogenase-like, C-terminal domain"/>
    <property type="match status" value="1"/>
</dbReference>
<dbReference type="OrthoDB" id="9783105at2"/>
<evidence type="ECO:0000259" key="1">
    <source>
        <dbReference type="Pfam" id="PF01408"/>
    </source>
</evidence>
<evidence type="ECO:0000313" key="3">
    <source>
        <dbReference type="EMBL" id="AGK99420.1"/>
    </source>
</evidence>
<evidence type="ECO:0000313" key="4">
    <source>
        <dbReference type="Proteomes" id="UP000013523"/>
    </source>
</evidence>
<dbReference type="PATRIC" id="fig|86416.3.peg.4725"/>
<dbReference type="Gene3D" id="3.40.50.720">
    <property type="entry name" value="NAD(P)-binding Rossmann-like Domain"/>
    <property type="match status" value="1"/>
</dbReference>
<sequence>MCNNAISNKIYDNIPNINYAIVGFGGIAKTHAIGTYIANLALGLPFNLNLKNVVTQTPLSYTVPGSINAISLEDVLKDPDIHFVDICTPNDSHKDIVLKALKYNKSIYCEKPLASIYKDALEISSAVEASGVRNATALMYRFMPAVRLIKEAVEENLIGEIIDFKINLFHKSYLNPNKKGSWRTNPGSGGGALLDLGVHLIDVIHFTLGNIESVNAKTKIFFKERTEVDEIAHCSFSLENGLEGSLEVSRIFADLEEPTTFTIYGSKGSIKMNSNSPYTIDIYNYDRNSVEIKSAQGRKHILQNYPGERNSFGFHQDCHMASLVNFANELFFNKQNSITPTFKDALKAQKVIEAAYISSRDLEKVSLSSID</sequence>
<dbReference type="Proteomes" id="UP000013523">
    <property type="component" value="Chromosome"/>
</dbReference>
<name>R4KIH3_CLOPA</name>
<dbReference type="InterPro" id="IPR051317">
    <property type="entry name" value="Gfo/Idh/MocA_oxidoreduct"/>
</dbReference>
<dbReference type="PANTHER" id="PTHR43708:SF8">
    <property type="entry name" value="OXIDOREDUCTASE"/>
    <property type="match status" value="1"/>
</dbReference>
<reference evidence="3 4" key="1">
    <citation type="submission" date="2012-01" db="EMBL/GenBank/DDBJ databases">
        <title>Complete sequence of chromosome of Clostridium pasteurianum BC1.</title>
        <authorList>
            <consortium name="US DOE Joint Genome Institute"/>
            <person name="Lucas S."/>
            <person name="Han J."/>
            <person name="Lapidus A."/>
            <person name="Cheng J.-F."/>
            <person name="Goodwin L."/>
            <person name="Pitluck S."/>
            <person name="Peters L."/>
            <person name="Mikhailova N."/>
            <person name="Teshima H."/>
            <person name="Detter J.C."/>
            <person name="Han C."/>
            <person name="Tapia R."/>
            <person name="Land M."/>
            <person name="Hauser L."/>
            <person name="Kyrpides N."/>
            <person name="Ivanova N."/>
            <person name="Pagani I."/>
            <person name="Dunn J."/>
            <person name="Taghavi S."/>
            <person name="Francis A."/>
            <person name="van der Lelie D."/>
            <person name="Woyke T."/>
        </authorList>
    </citation>
    <scope>NUCLEOTIDE SEQUENCE [LARGE SCALE GENOMIC DNA]</scope>
    <source>
        <strain evidence="3 4">BC1</strain>
    </source>
</reference>
<dbReference type="HOGENOM" id="CLU_023194_17_0_9"/>
<dbReference type="EMBL" id="CP003261">
    <property type="protein sequence ID" value="AGK99420.1"/>
    <property type="molecule type" value="Genomic_DNA"/>
</dbReference>
<accession>R4KIH3</accession>
<keyword evidence="4" id="KW-1185">Reference proteome</keyword>
<dbReference type="STRING" id="86416.Clopa_4734"/>
<gene>
    <name evidence="3" type="ORF">Clopa_4734</name>
</gene>
<dbReference type="RefSeq" id="WP_015617689.1">
    <property type="nucleotide sequence ID" value="NC_021182.1"/>
</dbReference>
<dbReference type="KEGG" id="cpas:Clopa_4734"/>
<dbReference type="InterPro" id="IPR036291">
    <property type="entry name" value="NAD(P)-bd_dom_sf"/>
</dbReference>
<feature type="domain" description="Gfo/Idh/MocA-like oxidoreductase N-terminal" evidence="1">
    <location>
        <begin position="17"/>
        <end position="133"/>
    </location>
</feature>
<dbReference type="PANTHER" id="PTHR43708">
    <property type="entry name" value="CONSERVED EXPRESSED OXIDOREDUCTASE (EUROFUNG)"/>
    <property type="match status" value="1"/>
</dbReference>